<gene>
    <name evidence="5" type="ORF">BUALT_Bualt10G0009800</name>
</gene>
<dbReference type="InterPro" id="IPR001509">
    <property type="entry name" value="Epimerase_deHydtase"/>
</dbReference>
<evidence type="ECO:0000313" key="6">
    <source>
        <dbReference type="Proteomes" id="UP000826271"/>
    </source>
</evidence>
<dbReference type="Pfam" id="PF14392">
    <property type="entry name" value="zf-CCHC_4"/>
    <property type="match status" value="1"/>
</dbReference>
<feature type="compositionally biased region" description="Polar residues" evidence="1">
    <location>
        <begin position="338"/>
        <end position="361"/>
    </location>
</feature>
<feature type="region of interest" description="Disordered" evidence="1">
    <location>
        <begin position="231"/>
        <end position="291"/>
    </location>
</feature>
<dbReference type="AlphaFoldDB" id="A0AAV6WUB0"/>
<proteinExistence type="predicted"/>
<organism evidence="5 6">
    <name type="scientific">Buddleja alternifolia</name>
    <dbReference type="NCBI Taxonomy" id="168488"/>
    <lineage>
        <taxon>Eukaryota</taxon>
        <taxon>Viridiplantae</taxon>
        <taxon>Streptophyta</taxon>
        <taxon>Embryophyta</taxon>
        <taxon>Tracheophyta</taxon>
        <taxon>Spermatophyta</taxon>
        <taxon>Magnoliopsida</taxon>
        <taxon>eudicotyledons</taxon>
        <taxon>Gunneridae</taxon>
        <taxon>Pentapetalae</taxon>
        <taxon>asterids</taxon>
        <taxon>lamiids</taxon>
        <taxon>Lamiales</taxon>
        <taxon>Scrophulariaceae</taxon>
        <taxon>Buddlejeae</taxon>
        <taxon>Buddleja</taxon>
    </lineage>
</organism>
<feature type="region of interest" description="Disordered" evidence="1">
    <location>
        <begin position="325"/>
        <end position="361"/>
    </location>
</feature>
<dbReference type="PANTHER" id="PTHR12126">
    <property type="entry name" value="NADH-UBIQUINONE OXIDOREDUCTASE 39 KDA SUBUNIT-RELATED"/>
    <property type="match status" value="1"/>
</dbReference>
<dbReference type="Pfam" id="PF14111">
    <property type="entry name" value="DUF4283"/>
    <property type="match status" value="1"/>
</dbReference>
<dbReference type="Proteomes" id="UP000826271">
    <property type="component" value="Unassembled WGS sequence"/>
</dbReference>
<keyword evidence="6" id="KW-1185">Reference proteome</keyword>
<dbReference type="Pfam" id="PF01370">
    <property type="entry name" value="Epimerase"/>
    <property type="match status" value="1"/>
</dbReference>
<protein>
    <recommendedName>
        <fullName evidence="7">DUF4283 domain-containing protein</fullName>
    </recommendedName>
</protein>
<dbReference type="PANTHER" id="PTHR12126:SF5">
    <property type="entry name" value="OS04G0403500 PROTEIN"/>
    <property type="match status" value="1"/>
</dbReference>
<dbReference type="InterPro" id="IPR036291">
    <property type="entry name" value="NAD(P)-bd_dom_sf"/>
</dbReference>
<dbReference type="InterPro" id="IPR025836">
    <property type="entry name" value="Zn_knuckle_CX2CX4HX4C"/>
</dbReference>
<evidence type="ECO:0000313" key="5">
    <source>
        <dbReference type="EMBL" id="KAG8374576.1"/>
    </source>
</evidence>
<evidence type="ECO:0000259" key="2">
    <source>
        <dbReference type="Pfam" id="PF01370"/>
    </source>
</evidence>
<reference evidence="5" key="1">
    <citation type="submission" date="2019-10" db="EMBL/GenBank/DDBJ databases">
        <authorList>
            <person name="Zhang R."/>
            <person name="Pan Y."/>
            <person name="Wang J."/>
            <person name="Ma R."/>
            <person name="Yu S."/>
        </authorList>
    </citation>
    <scope>NUCLEOTIDE SEQUENCE</scope>
    <source>
        <strain evidence="5">LA-IB0</strain>
        <tissue evidence="5">Leaf</tissue>
    </source>
</reference>
<comment type="caution">
    <text evidence="5">The sequence shown here is derived from an EMBL/GenBank/DDBJ whole genome shotgun (WGS) entry which is preliminary data.</text>
</comment>
<feature type="domain" description="Zinc knuckle CX2CX4HX4C" evidence="4">
    <location>
        <begin position="168"/>
        <end position="208"/>
    </location>
</feature>
<dbReference type="EMBL" id="WHWC01000010">
    <property type="protein sequence ID" value="KAG8374576.1"/>
    <property type="molecule type" value="Genomic_DNA"/>
</dbReference>
<dbReference type="SUPFAM" id="SSF51735">
    <property type="entry name" value="NAD(P)-binding Rossmann-fold domains"/>
    <property type="match status" value="1"/>
</dbReference>
<feature type="domain" description="NAD-dependent epimerase/dehydratase" evidence="2">
    <location>
        <begin position="541"/>
        <end position="574"/>
    </location>
</feature>
<name>A0AAV6WUB0_9LAMI</name>
<feature type="domain" description="DUF4283" evidence="3">
    <location>
        <begin position="31"/>
        <end position="109"/>
    </location>
</feature>
<accession>A0AAV6WUB0</accession>
<dbReference type="InterPro" id="IPR025558">
    <property type="entry name" value="DUF4283"/>
</dbReference>
<dbReference type="Gene3D" id="3.40.50.720">
    <property type="entry name" value="NAD(P)-binding Rossmann-like Domain"/>
    <property type="match status" value="1"/>
</dbReference>
<evidence type="ECO:0000259" key="4">
    <source>
        <dbReference type="Pfam" id="PF14392"/>
    </source>
</evidence>
<dbReference type="GO" id="GO:0044877">
    <property type="term" value="F:protein-containing complex binding"/>
    <property type="evidence" value="ECO:0007669"/>
    <property type="project" value="TreeGrafter"/>
</dbReference>
<dbReference type="InterPro" id="IPR051207">
    <property type="entry name" value="ComplexI_NDUFA9_subunit"/>
</dbReference>
<evidence type="ECO:0000259" key="3">
    <source>
        <dbReference type="Pfam" id="PF14111"/>
    </source>
</evidence>
<feature type="compositionally biased region" description="Polar residues" evidence="1">
    <location>
        <begin position="241"/>
        <end position="261"/>
    </location>
</feature>
<evidence type="ECO:0000256" key="1">
    <source>
        <dbReference type="SAM" id="MobiDB-lite"/>
    </source>
</evidence>
<sequence>MARDFTLTDREATKVSIPTDSCRPGEGYNPRILVGRITTDRRINFPAFKDTVIGSFRPRRGMEVSRLGNSRFLLTFNHSVDLDRVLESGPWNFDNDMIILKKLNEFDDPQSVNLDWNDIFVRVSGLPLGLMNNNVAQIIGNHMGIFVDMDLSKSGFFWDSTLRLRVRINVTKPLLRLMTLTIPGGQEVKLSFSYEKLPNFCYLCGVIGPPIVVLTRRDLCISVLGSLNQPLTRPTHREGHSSSWKTPVGNQTNIQSRSSSPLYRPPHIRRNSVDHDLSIPSRAPENLRGSRSRCRLRLVDESDDDLAGENLNLIGQAMSSPLGTIVSNSLPVNPPPGSNLSPHAKSNSTTNPASISPQLPNPVSSSRLIEISSPIVISQHKCDRAYPALSDNISCMPPHSLPIQPTSPMHSPTPSVHNILHINPPPSPMLINIPLQISLTPPKVPKSLSVNRKIRKNKRKKISPPLIINNQTLRLTDIPVSEFAQGMGKLGSEGYTAGYPGRSFVKSCRVGVKCSYADPGIKENSNVGTIDVVADVRTERIVVLGGSGFVGSAICKAAISKGIEVISLSRSGRPSYSGSWVDQVTWLTGSEEQMLRINGEANVVAVNAAKDFGIPKFILISVHDYNLPSFILTTGYFTGKRKAESEVLSKFPMSGVVFRPGFIYGKRKVDGFEIPLDLIGEPLEKFLLAIDNFTKPLNSLPASDLLLAPPVSVDDLAFAVVNAVTDDDFFGVFTIEQIREAAAAVKV</sequence>
<dbReference type="GO" id="GO:0005739">
    <property type="term" value="C:mitochondrion"/>
    <property type="evidence" value="ECO:0007669"/>
    <property type="project" value="TreeGrafter"/>
</dbReference>
<evidence type="ECO:0008006" key="7">
    <source>
        <dbReference type="Google" id="ProtNLM"/>
    </source>
</evidence>